<protein>
    <submittedName>
        <fullName evidence="2">Uncharacterized protein</fullName>
    </submittedName>
</protein>
<evidence type="ECO:0000313" key="2">
    <source>
        <dbReference type="EMBL" id="TDL27059.1"/>
    </source>
</evidence>
<gene>
    <name evidence="2" type="ORF">BD410DRAFT_825470</name>
</gene>
<sequence length="337" mass="38193">MTGENVSETDSNTDLLAKCEDPRIYASNRVICLEHIRNNPEYARLLNSDSKDAFVHACRHFVSQGFIRLLTKSGITQRDGRPYIISTPKGFLQHPDLWLAERQYKCEGLPRGLPQGGVSYWPMAMVFSVAAMFANKTLRIVTIGSHLRKKRKRELADAPDIQPSDARTGYPDTEERPRETKEERKARRRREKALRKANEGNETTQQESNEPAQPVSVSSEEKTRERERRKLERREKRRAEKARVGKSSIDPNTKAMAPPDCSAGHKKAREADVQHSAVVPSRSGGSHKKAKKSRTTEEDCGIMDVDEMQRCGISLEDIMSCSWTVLQTKMRRAKAGC</sequence>
<evidence type="ECO:0000256" key="1">
    <source>
        <dbReference type="SAM" id="MobiDB-lite"/>
    </source>
</evidence>
<dbReference type="AlphaFoldDB" id="A0A4Y7QJQ0"/>
<dbReference type="VEuPathDB" id="FungiDB:BD410DRAFT_825470"/>
<dbReference type="Proteomes" id="UP000294933">
    <property type="component" value="Unassembled WGS sequence"/>
</dbReference>
<feature type="region of interest" description="Disordered" evidence="1">
    <location>
        <begin position="152"/>
        <end position="295"/>
    </location>
</feature>
<evidence type="ECO:0000313" key="3">
    <source>
        <dbReference type="Proteomes" id="UP000294933"/>
    </source>
</evidence>
<feature type="compositionally biased region" description="Basic and acidic residues" evidence="1">
    <location>
        <begin position="219"/>
        <end position="243"/>
    </location>
</feature>
<reference evidence="2 3" key="1">
    <citation type="submission" date="2018-06" db="EMBL/GenBank/DDBJ databases">
        <title>A transcriptomic atlas of mushroom development highlights an independent origin of complex multicellularity.</title>
        <authorList>
            <consortium name="DOE Joint Genome Institute"/>
            <person name="Krizsan K."/>
            <person name="Almasi E."/>
            <person name="Merenyi Z."/>
            <person name="Sahu N."/>
            <person name="Viragh M."/>
            <person name="Koszo T."/>
            <person name="Mondo S."/>
            <person name="Kiss B."/>
            <person name="Balint B."/>
            <person name="Kues U."/>
            <person name="Barry K."/>
            <person name="Hegedus J.C."/>
            <person name="Henrissat B."/>
            <person name="Johnson J."/>
            <person name="Lipzen A."/>
            <person name="Ohm R."/>
            <person name="Nagy I."/>
            <person name="Pangilinan J."/>
            <person name="Yan J."/>
            <person name="Xiong Y."/>
            <person name="Grigoriev I.V."/>
            <person name="Hibbett D.S."/>
            <person name="Nagy L.G."/>
        </authorList>
    </citation>
    <scope>NUCLEOTIDE SEQUENCE [LARGE SCALE GENOMIC DNA]</scope>
    <source>
        <strain evidence="2 3">SZMC22713</strain>
    </source>
</reference>
<feature type="compositionally biased region" description="Polar residues" evidence="1">
    <location>
        <begin position="200"/>
        <end position="218"/>
    </location>
</feature>
<proteinExistence type="predicted"/>
<name>A0A4Y7QJQ0_9AGAM</name>
<keyword evidence="3" id="KW-1185">Reference proteome</keyword>
<organism evidence="2 3">
    <name type="scientific">Rickenella mellea</name>
    <dbReference type="NCBI Taxonomy" id="50990"/>
    <lineage>
        <taxon>Eukaryota</taxon>
        <taxon>Fungi</taxon>
        <taxon>Dikarya</taxon>
        <taxon>Basidiomycota</taxon>
        <taxon>Agaricomycotina</taxon>
        <taxon>Agaricomycetes</taxon>
        <taxon>Hymenochaetales</taxon>
        <taxon>Rickenellaceae</taxon>
        <taxon>Rickenella</taxon>
    </lineage>
</organism>
<accession>A0A4Y7QJQ0</accession>
<feature type="compositionally biased region" description="Basic and acidic residues" evidence="1">
    <location>
        <begin position="173"/>
        <end position="185"/>
    </location>
</feature>
<dbReference type="EMBL" id="ML170160">
    <property type="protein sequence ID" value="TDL27059.1"/>
    <property type="molecule type" value="Genomic_DNA"/>
</dbReference>
<dbReference type="OrthoDB" id="3269881at2759"/>